<comment type="caution">
    <text evidence="1">The sequence shown here is derived from an EMBL/GenBank/DDBJ whole genome shotgun (WGS) entry which is preliminary data.</text>
</comment>
<protein>
    <recommendedName>
        <fullName evidence="3">YD repeat-containing protein</fullName>
    </recommendedName>
</protein>
<gene>
    <name evidence="1" type="ORF">ACFO5O_05595</name>
</gene>
<accession>A0ABV9N0P0</accession>
<evidence type="ECO:0000313" key="2">
    <source>
        <dbReference type="Proteomes" id="UP001595953"/>
    </source>
</evidence>
<keyword evidence="2" id="KW-1185">Reference proteome</keyword>
<organism evidence="1 2">
    <name type="scientific">Geojedonia litorea</name>
    <dbReference type="NCBI Taxonomy" id="1268269"/>
    <lineage>
        <taxon>Bacteria</taxon>
        <taxon>Pseudomonadati</taxon>
        <taxon>Bacteroidota</taxon>
        <taxon>Flavobacteriia</taxon>
        <taxon>Flavobacteriales</taxon>
        <taxon>Flavobacteriaceae</taxon>
        <taxon>Geojedonia</taxon>
    </lineage>
</organism>
<dbReference type="Proteomes" id="UP001595953">
    <property type="component" value="Unassembled WGS sequence"/>
</dbReference>
<dbReference type="EMBL" id="JBHSGP010000008">
    <property type="protein sequence ID" value="MFC4721782.1"/>
    <property type="molecule type" value="Genomic_DNA"/>
</dbReference>
<evidence type="ECO:0008006" key="3">
    <source>
        <dbReference type="Google" id="ProtNLM"/>
    </source>
</evidence>
<dbReference type="RefSeq" id="WP_387961727.1">
    <property type="nucleotide sequence ID" value="NZ_JBHSGP010000008.1"/>
</dbReference>
<sequence length="213" mass="25128">MRTIIKISIFLISGLCLSQNNWKVQAELKSNNNVKETNVFLIKKNKEKKLFAWYLYDKQGRELEQKSYSENGETTSHYKFEYPNDSLRYFISIDLNGNEIKKSSQKYSITAKTLESKTRNENNPILKEYDSNGNMVKVWKNVNGEKILLSAFTYDKNNLLIKEVLYQEKDGKSILNTKRIWKRDKNGLVQKIISKRKGEDDFITIYEYIKYST</sequence>
<proteinExistence type="predicted"/>
<reference evidence="2" key="1">
    <citation type="journal article" date="2019" name="Int. J. Syst. Evol. Microbiol.">
        <title>The Global Catalogue of Microorganisms (GCM) 10K type strain sequencing project: providing services to taxonomists for standard genome sequencing and annotation.</title>
        <authorList>
            <consortium name="The Broad Institute Genomics Platform"/>
            <consortium name="The Broad Institute Genome Sequencing Center for Infectious Disease"/>
            <person name="Wu L."/>
            <person name="Ma J."/>
        </authorList>
    </citation>
    <scope>NUCLEOTIDE SEQUENCE [LARGE SCALE GENOMIC DNA]</scope>
    <source>
        <strain evidence="2">CCUG 63682</strain>
    </source>
</reference>
<name>A0ABV9N0P0_9FLAO</name>
<dbReference type="Gene3D" id="2.180.10.10">
    <property type="entry name" value="RHS repeat-associated core"/>
    <property type="match status" value="1"/>
</dbReference>
<evidence type="ECO:0000313" key="1">
    <source>
        <dbReference type="EMBL" id="MFC4721782.1"/>
    </source>
</evidence>